<feature type="compositionally biased region" description="Pro residues" evidence="13">
    <location>
        <begin position="141"/>
        <end position="153"/>
    </location>
</feature>
<dbReference type="GO" id="GO:0005737">
    <property type="term" value="C:cytoplasm"/>
    <property type="evidence" value="ECO:0007669"/>
    <property type="project" value="TreeGrafter"/>
</dbReference>
<keyword evidence="6" id="KW-0479">Metal-binding</keyword>
<dbReference type="SMART" id="SM00064">
    <property type="entry name" value="FYVE"/>
    <property type="match status" value="1"/>
</dbReference>
<evidence type="ECO:0000256" key="1">
    <source>
        <dbReference type="ARBA" id="ARBA00004245"/>
    </source>
</evidence>
<dbReference type="SUPFAM" id="SSF57903">
    <property type="entry name" value="FYVE/PHD zinc finger"/>
    <property type="match status" value="1"/>
</dbReference>
<dbReference type="InterPro" id="IPR051092">
    <property type="entry name" value="FYVE_RhoGEF_PH"/>
</dbReference>
<dbReference type="Pfam" id="PF00621">
    <property type="entry name" value="RhoGEF"/>
    <property type="match status" value="1"/>
</dbReference>
<evidence type="ECO:0000256" key="2">
    <source>
        <dbReference type="ARBA" id="ARBA00004316"/>
    </source>
</evidence>
<dbReference type="FunFam" id="3.30.40.10:FF:000061">
    <property type="entry name" value="FYVE, RhoGEF and PH domain containing 1"/>
    <property type="match status" value="1"/>
</dbReference>
<reference evidence="18" key="1">
    <citation type="submission" date="2025-08" db="UniProtKB">
        <authorList>
            <consortium name="RefSeq"/>
        </authorList>
    </citation>
    <scope>IDENTIFICATION</scope>
    <source>
        <strain evidence="18">Wakin</strain>
        <tissue evidence="18">Muscle</tissue>
    </source>
</reference>
<dbReference type="SMART" id="SM00325">
    <property type="entry name" value="RhoGEF"/>
    <property type="match status" value="1"/>
</dbReference>
<evidence type="ECO:0000256" key="6">
    <source>
        <dbReference type="ARBA" id="ARBA00022723"/>
    </source>
</evidence>
<dbReference type="InterPro" id="IPR013083">
    <property type="entry name" value="Znf_RING/FYVE/PHD"/>
</dbReference>
<dbReference type="Pfam" id="PF00169">
    <property type="entry name" value="PH"/>
    <property type="match status" value="2"/>
</dbReference>
<feature type="region of interest" description="Disordered" evidence="13">
    <location>
        <begin position="963"/>
        <end position="990"/>
    </location>
</feature>
<evidence type="ECO:0000256" key="11">
    <source>
        <dbReference type="ARBA" id="ARBA00023273"/>
    </source>
</evidence>
<dbReference type="InterPro" id="IPR000219">
    <property type="entry name" value="DH_dom"/>
</dbReference>
<evidence type="ECO:0000256" key="4">
    <source>
        <dbReference type="ARBA" id="ARBA00022553"/>
    </source>
</evidence>
<dbReference type="InterPro" id="IPR017455">
    <property type="entry name" value="Znf_FYVE-rel"/>
</dbReference>
<dbReference type="AlphaFoldDB" id="A0A6P6PVY4"/>
<evidence type="ECO:0000256" key="3">
    <source>
        <dbReference type="ARBA" id="ARBA00022490"/>
    </source>
</evidence>
<dbReference type="OrthoDB" id="660555at2759"/>
<dbReference type="GO" id="GO:0046847">
    <property type="term" value="P:filopodium assembly"/>
    <property type="evidence" value="ECO:0007669"/>
    <property type="project" value="TreeGrafter"/>
</dbReference>
<evidence type="ECO:0000256" key="13">
    <source>
        <dbReference type="SAM" id="MobiDB-lite"/>
    </source>
</evidence>
<dbReference type="PROSITE" id="PS50003">
    <property type="entry name" value="PH_DOMAIN"/>
    <property type="match status" value="2"/>
</dbReference>
<evidence type="ECO:0000256" key="12">
    <source>
        <dbReference type="PROSITE-ProRule" id="PRU00091"/>
    </source>
</evidence>
<dbReference type="CDD" id="cd00160">
    <property type="entry name" value="RhoGEF"/>
    <property type="match status" value="1"/>
</dbReference>
<feature type="domain" description="PH" evidence="14">
    <location>
        <begin position="630"/>
        <end position="729"/>
    </location>
</feature>
<evidence type="ECO:0000256" key="10">
    <source>
        <dbReference type="ARBA" id="ARBA00023212"/>
    </source>
</evidence>
<dbReference type="RefSeq" id="XP_026124932.1">
    <property type="nucleotide sequence ID" value="XM_026269147.1"/>
</dbReference>
<dbReference type="SMART" id="SM00233">
    <property type="entry name" value="PH"/>
    <property type="match status" value="2"/>
</dbReference>
<evidence type="ECO:0000259" key="16">
    <source>
        <dbReference type="PROSITE" id="PS50178"/>
    </source>
</evidence>
<dbReference type="PANTHER" id="PTHR12673">
    <property type="entry name" value="FACIOGENITAL DYSPLASIA PROTEIN"/>
    <property type="match status" value="1"/>
</dbReference>
<dbReference type="KEGG" id="caua:113107026"/>
<dbReference type="InterPro" id="IPR035939">
    <property type="entry name" value="FGD1_PH1"/>
</dbReference>
<proteinExistence type="predicted"/>
<keyword evidence="3" id="KW-0963">Cytoplasm</keyword>
<dbReference type="SUPFAM" id="SSF50729">
    <property type="entry name" value="PH domain-like"/>
    <property type="match status" value="2"/>
</dbReference>
<feature type="compositionally biased region" description="Pro residues" evidence="13">
    <location>
        <begin position="102"/>
        <end position="126"/>
    </location>
</feature>
<name>A0A6P6PVY4_CARAU</name>
<keyword evidence="11" id="KW-0966">Cell projection</keyword>
<sequence>MQLNRPKSAHLISSSPHSSSSYSSQFKSMRFSYHISSGLPSPQPVLRRSGPSSTSPRLLTKSLSLEPGPCLGAHETPQRLCSDPGPQDAQDCNGTSEDGPQDVPPPPPKTRPPLPGPKPQVPPKPPHLQQQSARRPRPPDKPLPPVPSRPLPADPRQSRATLPRAEGSSSPTCVLSLIEKFEREQIIVVPDITGGVMCTPRVPEQQAASGSFSPPSSEFILPCTSLQDPLEAPLAEEEVEKEDEVDETEEDDSELGASCSEKRLSMESGYGASDKLLDTMEMRDLTANQSEIPSERLSLPPSQMDGKLANRDSGIDSISSPSHSEELCFVGDEDRVGHEREICPCSPGPGLPCSYAEGPEGEGASGVEGGRDSEGDSDMEEGSGDESEMNPMALQPLPKAERQDSVELSVQQRVFNIANELLHTEKAYVSRLHLLDQVFCAQLMEEARARSSFPCEMVMGIFSNICSIYCFHQQFLLPALEKRMEEWDLNPRIGDILQKLAPFLKMYGEYVKNFDRAMELVNTWMQRSSQFKAIIHNIQKEEMCGNLTLQHHMLEPVQRIPRYELLLKDYLHRLPEDADDFKDAQKSLELIATAAEHSNAAIRKMERMRKLLKVYELLGGEEDIVNPTNELIKEGHILKLSAKNGTSQDRYLILFNDRLLYCVPKLRLIGQKFGVRARIDVDGMELKETSSMNVPRTFLVSGKQRSLELQARTEEEKRDWIQAIQATIQRHEQTLETFRMHNCSFREEDFTPPNSPNCTELGKRAPTPIREKEVTLCMKCQEPFNSITKRRHHCKACGHVVCGKCSEFRARLLYDNNRANRVCIDCYTMLVGVPPSPASLSNSTQRRRSILEKQASVAAENSVLCSFLHHVEKGSGRGWQKAWFVIPDSEPLVLYIYGAPQDVKAQRSIPLIGFEVSLPESSDRLERRNAFKMSQSHLTVYFSADCEELQRRWMEVLSRAGRGEELQSNGPISEALEEEGEEPVPTGEST</sequence>
<dbReference type="GO" id="GO:0007010">
    <property type="term" value="P:cytoskeleton organization"/>
    <property type="evidence" value="ECO:0007669"/>
    <property type="project" value="TreeGrafter"/>
</dbReference>
<feature type="region of interest" description="Disordered" evidence="13">
    <location>
        <begin position="354"/>
        <end position="391"/>
    </location>
</feature>
<accession>A0A6P6PVY4</accession>
<dbReference type="PANTHER" id="PTHR12673:SF79">
    <property type="entry name" value="FYVE, RHOGEF AND PH DOMAIN-CONTAINING PROTEIN 1"/>
    <property type="match status" value="1"/>
</dbReference>
<feature type="domain" description="PH" evidence="14">
    <location>
        <begin position="861"/>
        <end position="962"/>
    </location>
</feature>
<evidence type="ECO:0000313" key="17">
    <source>
        <dbReference type="Proteomes" id="UP000515129"/>
    </source>
</evidence>
<dbReference type="SUPFAM" id="SSF48065">
    <property type="entry name" value="DBL homology domain (DH-domain)"/>
    <property type="match status" value="1"/>
</dbReference>
<feature type="domain" description="DH" evidence="15">
    <location>
        <begin position="413"/>
        <end position="601"/>
    </location>
</feature>
<dbReference type="InterPro" id="IPR011011">
    <property type="entry name" value="Znf_FYVE_PHD"/>
</dbReference>
<dbReference type="GO" id="GO:0005856">
    <property type="term" value="C:cytoskeleton"/>
    <property type="evidence" value="ECO:0007669"/>
    <property type="project" value="UniProtKB-SubCell"/>
</dbReference>
<evidence type="ECO:0000256" key="7">
    <source>
        <dbReference type="ARBA" id="ARBA00022737"/>
    </source>
</evidence>
<keyword evidence="17" id="KW-1185">Reference proteome</keyword>
<dbReference type="CDD" id="cd01219">
    <property type="entry name" value="PH1_FGD1"/>
    <property type="match status" value="1"/>
</dbReference>
<feature type="domain" description="FYVE-type" evidence="16">
    <location>
        <begin position="771"/>
        <end position="831"/>
    </location>
</feature>
<dbReference type="InterPro" id="IPR001849">
    <property type="entry name" value="PH_domain"/>
</dbReference>
<comment type="subcellular location">
    <subcellularLocation>
        <location evidence="2">Cell projection</location>
    </subcellularLocation>
    <subcellularLocation>
        <location evidence="1">Cytoplasm</location>
        <location evidence="1">Cytoskeleton</location>
    </subcellularLocation>
</comment>
<dbReference type="FunFam" id="1.20.900.10:FF:000013">
    <property type="entry name" value="FYVE, RhoGEF and PH domain-containing protein 4"/>
    <property type="match status" value="1"/>
</dbReference>
<keyword evidence="8 12" id="KW-0863">Zinc-finger</keyword>
<feature type="compositionally biased region" description="Acidic residues" evidence="13">
    <location>
        <begin position="234"/>
        <end position="254"/>
    </location>
</feature>
<protein>
    <submittedName>
        <fullName evidence="18">FYVE, RhoGEF and PH domain-containing protein 1-like isoform X1</fullName>
    </submittedName>
</protein>
<evidence type="ECO:0000259" key="15">
    <source>
        <dbReference type="PROSITE" id="PS50010"/>
    </source>
</evidence>
<dbReference type="InterPro" id="IPR035899">
    <property type="entry name" value="DBL_dom_sf"/>
</dbReference>
<feature type="compositionally biased region" description="Acidic residues" evidence="13">
    <location>
        <begin position="375"/>
        <end position="388"/>
    </location>
</feature>
<dbReference type="Gene3D" id="1.20.900.10">
    <property type="entry name" value="Dbl homology (DH) domain"/>
    <property type="match status" value="1"/>
</dbReference>
<dbReference type="GO" id="GO:0008270">
    <property type="term" value="F:zinc ion binding"/>
    <property type="evidence" value="ECO:0007669"/>
    <property type="project" value="UniProtKB-KW"/>
</dbReference>
<evidence type="ECO:0000256" key="9">
    <source>
        <dbReference type="ARBA" id="ARBA00022833"/>
    </source>
</evidence>
<dbReference type="GO" id="GO:0042995">
    <property type="term" value="C:cell projection"/>
    <property type="evidence" value="ECO:0007669"/>
    <property type="project" value="UniProtKB-SubCell"/>
</dbReference>
<gene>
    <name evidence="18" type="primary">LOC113107026</name>
</gene>
<feature type="region of interest" description="Disordered" evidence="13">
    <location>
        <begin position="286"/>
        <end position="326"/>
    </location>
</feature>
<keyword evidence="9" id="KW-0862">Zinc</keyword>
<dbReference type="InterPro" id="IPR011993">
    <property type="entry name" value="PH-like_dom_sf"/>
</dbReference>
<dbReference type="PROSITE" id="PS50178">
    <property type="entry name" value="ZF_FYVE"/>
    <property type="match status" value="1"/>
</dbReference>
<feature type="region of interest" description="Disordered" evidence="13">
    <location>
        <begin position="230"/>
        <end position="274"/>
    </location>
</feature>
<dbReference type="PROSITE" id="PS50010">
    <property type="entry name" value="DH_2"/>
    <property type="match status" value="1"/>
</dbReference>
<evidence type="ECO:0000256" key="8">
    <source>
        <dbReference type="ARBA" id="ARBA00022771"/>
    </source>
</evidence>
<keyword evidence="4" id="KW-0597">Phosphoprotein</keyword>
<keyword evidence="7" id="KW-0677">Repeat</keyword>
<evidence type="ECO:0000256" key="5">
    <source>
        <dbReference type="ARBA" id="ARBA00022658"/>
    </source>
</evidence>
<feature type="compositionally biased region" description="Low complexity" evidence="13">
    <location>
        <begin position="9"/>
        <end position="32"/>
    </location>
</feature>
<dbReference type="CDD" id="cd13236">
    <property type="entry name" value="PH2_FGD1-4"/>
    <property type="match status" value="1"/>
</dbReference>
<evidence type="ECO:0000313" key="18">
    <source>
        <dbReference type="RefSeq" id="XP_026124932.1"/>
    </source>
</evidence>
<dbReference type="GeneID" id="113107026"/>
<dbReference type="InterPro" id="IPR000306">
    <property type="entry name" value="Znf_FYVE"/>
</dbReference>
<feature type="region of interest" description="Disordered" evidence="13">
    <location>
        <begin position="1"/>
        <end position="171"/>
    </location>
</feature>
<evidence type="ECO:0000259" key="14">
    <source>
        <dbReference type="PROSITE" id="PS50003"/>
    </source>
</evidence>
<dbReference type="Pfam" id="PF01363">
    <property type="entry name" value="FYVE"/>
    <property type="match status" value="1"/>
</dbReference>
<keyword evidence="5" id="KW-0344">Guanine-nucleotide releasing factor</keyword>
<organism evidence="17 18">
    <name type="scientific">Carassius auratus</name>
    <name type="common">Goldfish</name>
    <dbReference type="NCBI Taxonomy" id="7957"/>
    <lineage>
        <taxon>Eukaryota</taxon>
        <taxon>Metazoa</taxon>
        <taxon>Chordata</taxon>
        <taxon>Craniata</taxon>
        <taxon>Vertebrata</taxon>
        <taxon>Euteleostomi</taxon>
        <taxon>Actinopterygii</taxon>
        <taxon>Neopterygii</taxon>
        <taxon>Teleostei</taxon>
        <taxon>Ostariophysi</taxon>
        <taxon>Cypriniformes</taxon>
        <taxon>Cyprinidae</taxon>
        <taxon>Cyprininae</taxon>
        <taxon>Carassius</taxon>
    </lineage>
</organism>
<dbReference type="GO" id="GO:0005085">
    <property type="term" value="F:guanyl-nucleotide exchange factor activity"/>
    <property type="evidence" value="ECO:0007669"/>
    <property type="project" value="UniProtKB-KW"/>
</dbReference>
<feature type="compositionally biased region" description="Polar residues" evidence="13">
    <location>
        <begin position="50"/>
        <end position="63"/>
    </location>
</feature>
<keyword evidence="10" id="KW-0206">Cytoskeleton</keyword>
<dbReference type="CDD" id="cd15741">
    <property type="entry name" value="FYVE_FGD1_2_4"/>
    <property type="match status" value="1"/>
</dbReference>
<dbReference type="InterPro" id="IPR035941">
    <property type="entry name" value="FGD1-4_PH2"/>
</dbReference>
<dbReference type="Proteomes" id="UP000515129">
    <property type="component" value="Chromosome 8"/>
</dbReference>
<dbReference type="Gene3D" id="3.30.40.10">
    <property type="entry name" value="Zinc/RING finger domain, C3HC4 (zinc finger)"/>
    <property type="match status" value="1"/>
</dbReference>
<dbReference type="Gene3D" id="2.30.29.30">
    <property type="entry name" value="Pleckstrin-homology domain (PH domain)/Phosphotyrosine-binding domain (PTB)"/>
    <property type="match status" value="2"/>
</dbReference>